<protein>
    <submittedName>
        <fullName evidence="2">Uncharacterized protein</fullName>
    </submittedName>
</protein>
<dbReference type="Gramene" id="TraesCS2A03G0605700.1">
    <property type="protein sequence ID" value="TraesCS2A03G0605700.1.CDS"/>
    <property type="gene ID" value="TraesCS2A03G0605700"/>
</dbReference>
<organism evidence="2">
    <name type="scientific">Triticum aestivum</name>
    <name type="common">Wheat</name>
    <dbReference type="NCBI Taxonomy" id="4565"/>
    <lineage>
        <taxon>Eukaryota</taxon>
        <taxon>Viridiplantae</taxon>
        <taxon>Streptophyta</taxon>
        <taxon>Embryophyta</taxon>
        <taxon>Tracheophyta</taxon>
        <taxon>Spermatophyta</taxon>
        <taxon>Magnoliopsida</taxon>
        <taxon>Liliopsida</taxon>
        <taxon>Poales</taxon>
        <taxon>Poaceae</taxon>
        <taxon>BOP clade</taxon>
        <taxon>Pooideae</taxon>
        <taxon>Triticodae</taxon>
        <taxon>Triticeae</taxon>
        <taxon>Triticinae</taxon>
        <taxon>Triticum</taxon>
    </lineage>
</organism>
<evidence type="ECO:0000313" key="2">
    <source>
        <dbReference type="EnsemblPlants" id="TraesCS2A02G251500.1"/>
    </source>
</evidence>
<evidence type="ECO:0000313" key="3">
    <source>
        <dbReference type="Proteomes" id="UP000019116"/>
    </source>
</evidence>
<dbReference type="Gramene" id="TraesNOR2A03G00698110.1">
    <property type="protein sequence ID" value="TraesNOR2A03G00698110.1"/>
    <property type="gene ID" value="TraesNOR2A03G00698110"/>
</dbReference>
<sequence>MPRRCTPPPLAPPSRAASPLPVPTHVVVRYEAEDRPATHALGMQRTGTTATQGGGHGGDAPIILHVKHQTDTAASAAGASVDVSKFNYQSTPSSGTLSSTAKFRDASVPKGN</sequence>
<dbReference type="Gramene" id="TraesJAG2A03G00688970.1">
    <property type="protein sequence ID" value="TraesJAG2A03G00688970.1"/>
    <property type="gene ID" value="TraesJAG2A03G00688970"/>
</dbReference>
<reference evidence="2" key="1">
    <citation type="submission" date="2018-08" db="EMBL/GenBank/DDBJ databases">
        <authorList>
            <person name="Rossello M."/>
        </authorList>
    </citation>
    <scope>NUCLEOTIDE SEQUENCE [LARGE SCALE GENOMIC DNA]</scope>
    <source>
        <strain evidence="2">cv. Chinese Spring</strain>
    </source>
</reference>
<feature type="region of interest" description="Disordered" evidence="1">
    <location>
        <begin position="36"/>
        <end position="59"/>
    </location>
</feature>
<evidence type="ECO:0000256" key="1">
    <source>
        <dbReference type="SAM" id="MobiDB-lite"/>
    </source>
</evidence>
<dbReference type="Proteomes" id="UP000019116">
    <property type="component" value="Chromosome 2A"/>
</dbReference>
<feature type="compositionally biased region" description="Polar residues" evidence="1">
    <location>
        <begin position="89"/>
        <end position="101"/>
    </location>
</feature>
<dbReference type="Gramene" id="TraesPARA_EIv1.0_0403770.1">
    <property type="protein sequence ID" value="TraesPARA_EIv1.0_0403770.1.CDS"/>
    <property type="gene ID" value="TraesPARA_EIv1.0_0403770"/>
</dbReference>
<keyword evidence="3" id="KW-1185">Reference proteome</keyword>
<accession>A0A3B6AWZ7</accession>
<name>A0A3B6AWZ7_WHEAT</name>
<dbReference type="EnsemblPlants" id="TraesCS2A02G251500.1">
    <property type="protein sequence ID" value="TraesCS2A02G251500.1"/>
    <property type="gene ID" value="TraesCS2A02G251500"/>
</dbReference>
<feature type="region of interest" description="Disordered" evidence="1">
    <location>
        <begin position="89"/>
        <end position="112"/>
    </location>
</feature>
<feature type="region of interest" description="Disordered" evidence="1">
    <location>
        <begin position="1"/>
        <end position="21"/>
    </location>
</feature>
<proteinExistence type="predicted"/>
<feature type="compositionally biased region" description="Basic and acidic residues" evidence="1">
    <location>
        <begin position="102"/>
        <end position="112"/>
    </location>
</feature>
<feature type="compositionally biased region" description="Pro residues" evidence="1">
    <location>
        <begin position="1"/>
        <end position="12"/>
    </location>
</feature>
<dbReference type="AlphaFoldDB" id="A0A3B6AWZ7"/>
<reference evidence="2" key="2">
    <citation type="submission" date="2018-10" db="UniProtKB">
        <authorList>
            <consortium name="EnsemblPlants"/>
        </authorList>
    </citation>
    <scope>IDENTIFICATION</scope>
</reference>
<dbReference type="Gramene" id="TraesCS2A02G251500.1">
    <property type="protein sequence ID" value="TraesCS2A02G251500.1"/>
    <property type="gene ID" value="TraesCS2A02G251500"/>
</dbReference>